<sequence>MQQARRTHQTAVPDGLESPRAKLVYLYLSTHDGATVTELQDGLSMKKITLFSILKTLRGRGLVGQDRDRYVVAS</sequence>
<dbReference type="InterPro" id="IPR005471">
    <property type="entry name" value="Tscrpt_reg_IclR_N"/>
</dbReference>
<dbReference type="AlphaFoldDB" id="A0ABD5RBN8"/>
<evidence type="ECO:0000259" key="1">
    <source>
        <dbReference type="Pfam" id="PF09339"/>
    </source>
</evidence>
<dbReference type="InterPro" id="IPR036390">
    <property type="entry name" value="WH_DNA-bd_sf"/>
</dbReference>
<dbReference type="Pfam" id="PF09339">
    <property type="entry name" value="HTH_IclR"/>
    <property type="match status" value="1"/>
</dbReference>
<accession>A0ABD5RBN8</accession>
<dbReference type="EMBL" id="JBHSKX010000002">
    <property type="protein sequence ID" value="MFC5367342.1"/>
    <property type="molecule type" value="Genomic_DNA"/>
</dbReference>
<comment type="caution">
    <text evidence="2">The sequence shown here is derived from an EMBL/GenBank/DDBJ whole genome shotgun (WGS) entry which is preliminary data.</text>
</comment>
<dbReference type="Gene3D" id="1.10.10.10">
    <property type="entry name" value="Winged helix-like DNA-binding domain superfamily/Winged helix DNA-binding domain"/>
    <property type="match status" value="1"/>
</dbReference>
<organism evidence="2 3">
    <name type="scientific">Salinirubrum litoreum</name>
    <dbReference type="NCBI Taxonomy" id="1126234"/>
    <lineage>
        <taxon>Archaea</taxon>
        <taxon>Methanobacteriati</taxon>
        <taxon>Methanobacteriota</taxon>
        <taxon>Stenosarchaea group</taxon>
        <taxon>Halobacteria</taxon>
        <taxon>Halobacteriales</taxon>
        <taxon>Haloferacaceae</taxon>
        <taxon>Salinirubrum</taxon>
    </lineage>
</organism>
<name>A0ABD5RBN8_9EURY</name>
<dbReference type="RefSeq" id="WP_227229602.1">
    <property type="nucleotide sequence ID" value="NZ_JAJCVJ010000002.1"/>
</dbReference>
<dbReference type="SUPFAM" id="SSF46785">
    <property type="entry name" value="Winged helix' DNA-binding domain"/>
    <property type="match status" value="1"/>
</dbReference>
<proteinExistence type="predicted"/>
<keyword evidence="3" id="KW-1185">Reference proteome</keyword>
<dbReference type="InterPro" id="IPR036388">
    <property type="entry name" value="WH-like_DNA-bd_sf"/>
</dbReference>
<evidence type="ECO:0000313" key="2">
    <source>
        <dbReference type="EMBL" id="MFC5367342.1"/>
    </source>
</evidence>
<evidence type="ECO:0000313" key="3">
    <source>
        <dbReference type="Proteomes" id="UP001596201"/>
    </source>
</evidence>
<reference evidence="2 3" key="1">
    <citation type="journal article" date="2019" name="Int. J. Syst. Evol. Microbiol.">
        <title>The Global Catalogue of Microorganisms (GCM) 10K type strain sequencing project: providing services to taxonomists for standard genome sequencing and annotation.</title>
        <authorList>
            <consortium name="The Broad Institute Genomics Platform"/>
            <consortium name="The Broad Institute Genome Sequencing Center for Infectious Disease"/>
            <person name="Wu L."/>
            <person name="Ma J."/>
        </authorList>
    </citation>
    <scope>NUCLEOTIDE SEQUENCE [LARGE SCALE GENOMIC DNA]</scope>
    <source>
        <strain evidence="2 3">CGMCC 1.12237</strain>
    </source>
</reference>
<protein>
    <submittedName>
        <fullName evidence="2">Helix-turn-helix domain-containing protein</fullName>
    </submittedName>
</protein>
<gene>
    <name evidence="2" type="ORF">ACFPJ5_10355</name>
</gene>
<dbReference type="Proteomes" id="UP001596201">
    <property type="component" value="Unassembled WGS sequence"/>
</dbReference>
<feature type="domain" description="HTH iclR-type" evidence="1">
    <location>
        <begin position="27"/>
        <end position="66"/>
    </location>
</feature>